<protein>
    <recommendedName>
        <fullName evidence="11">TolC family protein</fullName>
    </recommendedName>
</protein>
<evidence type="ECO:0000256" key="5">
    <source>
        <dbReference type="ARBA" id="ARBA00022692"/>
    </source>
</evidence>
<dbReference type="PANTHER" id="PTHR30026:SF20">
    <property type="entry name" value="OUTER MEMBRANE PROTEIN TOLC"/>
    <property type="match status" value="1"/>
</dbReference>
<dbReference type="GO" id="GO:0009279">
    <property type="term" value="C:cell outer membrane"/>
    <property type="evidence" value="ECO:0007669"/>
    <property type="project" value="UniProtKB-SubCell"/>
</dbReference>
<evidence type="ECO:0000256" key="8">
    <source>
        <dbReference type="SAM" id="Coils"/>
    </source>
</evidence>
<dbReference type="Gene3D" id="1.20.1600.10">
    <property type="entry name" value="Outer membrane efflux proteins (OEP)"/>
    <property type="match status" value="1"/>
</dbReference>
<evidence type="ECO:0000313" key="9">
    <source>
        <dbReference type="EMBL" id="TYB32073.1"/>
    </source>
</evidence>
<dbReference type="AlphaFoldDB" id="A0A5D0MKF4"/>
<keyword evidence="4" id="KW-1134">Transmembrane beta strand</keyword>
<keyword evidence="7" id="KW-0998">Cell outer membrane</keyword>
<dbReference type="SUPFAM" id="SSF56954">
    <property type="entry name" value="Outer membrane efflux proteins (OEP)"/>
    <property type="match status" value="1"/>
</dbReference>
<proteinExistence type="inferred from homology"/>
<keyword evidence="10" id="KW-1185">Reference proteome</keyword>
<keyword evidence="6" id="KW-0472">Membrane</keyword>
<evidence type="ECO:0000256" key="6">
    <source>
        <dbReference type="ARBA" id="ARBA00023136"/>
    </source>
</evidence>
<dbReference type="GO" id="GO:1990281">
    <property type="term" value="C:efflux pump complex"/>
    <property type="evidence" value="ECO:0007669"/>
    <property type="project" value="TreeGrafter"/>
</dbReference>
<dbReference type="EMBL" id="VSIX01000007">
    <property type="protein sequence ID" value="TYB32073.1"/>
    <property type="molecule type" value="Genomic_DNA"/>
</dbReference>
<name>A0A5D0MKF4_9BACT</name>
<dbReference type="InterPro" id="IPR051906">
    <property type="entry name" value="TolC-like"/>
</dbReference>
<dbReference type="Proteomes" id="UP000324143">
    <property type="component" value="Unassembled WGS sequence"/>
</dbReference>
<evidence type="ECO:0000313" key="10">
    <source>
        <dbReference type="Proteomes" id="UP000324143"/>
    </source>
</evidence>
<evidence type="ECO:0008006" key="11">
    <source>
        <dbReference type="Google" id="ProtNLM"/>
    </source>
</evidence>
<gene>
    <name evidence="9" type="ORF">FXF47_00895</name>
</gene>
<evidence type="ECO:0000256" key="2">
    <source>
        <dbReference type="ARBA" id="ARBA00007613"/>
    </source>
</evidence>
<keyword evidence="3" id="KW-0813">Transport</keyword>
<keyword evidence="8" id="KW-0175">Coiled coil</keyword>
<dbReference type="GO" id="GO:0015562">
    <property type="term" value="F:efflux transmembrane transporter activity"/>
    <property type="evidence" value="ECO:0007669"/>
    <property type="project" value="InterPro"/>
</dbReference>
<reference evidence="9" key="1">
    <citation type="submission" date="2019-08" db="EMBL/GenBank/DDBJ databases">
        <title>Genomic characterization of a novel candidate phylum (ARYD3) from a high temperature, high salinity tertiary oil reservoir in north central Oklahoma, USA.</title>
        <authorList>
            <person name="Youssef N.H."/>
            <person name="Yadav A."/>
            <person name="Elshahed M.S."/>
        </authorList>
    </citation>
    <scope>NUCLEOTIDE SEQUENCE [LARGE SCALE GENOMIC DNA]</scope>
    <source>
        <strain evidence="9">ARYD3</strain>
    </source>
</reference>
<evidence type="ECO:0000256" key="4">
    <source>
        <dbReference type="ARBA" id="ARBA00022452"/>
    </source>
</evidence>
<accession>A0A5D0MKF4</accession>
<evidence type="ECO:0000256" key="3">
    <source>
        <dbReference type="ARBA" id="ARBA00022448"/>
    </source>
</evidence>
<dbReference type="Pfam" id="PF02321">
    <property type="entry name" value="OEP"/>
    <property type="match status" value="1"/>
</dbReference>
<keyword evidence="5" id="KW-0812">Transmembrane</keyword>
<dbReference type="GO" id="GO:0015288">
    <property type="term" value="F:porin activity"/>
    <property type="evidence" value="ECO:0007669"/>
    <property type="project" value="TreeGrafter"/>
</dbReference>
<evidence type="ECO:0000256" key="1">
    <source>
        <dbReference type="ARBA" id="ARBA00004442"/>
    </source>
</evidence>
<dbReference type="InterPro" id="IPR003423">
    <property type="entry name" value="OMP_efflux"/>
</dbReference>
<organism evidence="9 10">
    <name type="scientific">Candidatus Mcinerneyibacterium aminivorans</name>
    <dbReference type="NCBI Taxonomy" id="2703815"/>
    <lineage>
        <taxon>Bacteria</taxon>
        <taxon>Candidatus Macinerneyibacteriota</taxon>
        <taxon>Candidatus Mcinerneyibacteria</taxon>
        <taxon>Candidatus Mcinerneyibacteriales</taxon>
        <taxon>Candidatus Mcinerneyibacteriaceae</taxon>
        <taxon>Candidatus Mcinerneyibacterium</taxon>
    </lineage>
</organism>
<feature type="coiled-coil region" evidence="8">
    <location>
        <begin position="139"/>
        <end position="166"/>
    </location>
</feature>
<evidence type="ECO:0000256" key="7">
    <source>
        <dbReference type="ARBA" id="ARBA00023237"/>
    </source>
</evidence>
<comment type="similarity">
    <text evidence="2">Belongs to the outer membrane factor (OMF) (TC 1.B.17) family.</text>
</comment>
<dbReference type="PANTHER" id="PTHR30026">
    <property type="entry name" value="OUTER MEMBRANE PROTEIN TOLC"/>
    <property type="match status" value="1"/>
</dbReference>
<comment type="caution">
    <text evidence="9">The sequence shown here is derived from an EMBL/GenBank/DDBJ whole genome shotgun (WGS) entry which is preliminary data.</text>
</comment>
<sequence length="454" mass="54105">MSINKNMIEERSILKKIFAVLIVLSFFIQINGITLQDAVKISLEENLDYKEAKINKKISGINKNNSLLGMIPDLSTTVDYDALDESYKKNFRLSQDIFYSGQEIFSYLSSKYNYEYAKNYLKNKKNEVIIESVKKYLELLKAQDRVELWDVEVEKAKNDYEKAEKMYEYGNTAKLDLLESKNYYMYAKHNLKVEKNNYNLRKIEFEEYLNKEIDVIEEYEFPELTIKNLESYMDFAENNSYEYENLVLNYKANKYNYWSYKMEKLPQVNFFLEKNYTDKEFDSYENDALTYGVSVDLSGWLYSSVNADYSYSEYDDIISNLPEASNDEVYSLTMNILNGDYTTSSVLQKKISYLRSKKRIENEKRALEKLIKTAYYNLVDAKSYYEMQKMNLEAKQELRRKRMKEYELGIIDSSERFDAIKQYLQAEIDYIDAKYNYYISWYNLLKVVGKEIEI</sequence>
<comment type="subcellular location">
    <subcellularLocation>
        <location evidence="1">Cell outer membrane</location>
    </subcellularLocation>
</comment>